<protein>
    <recommendedName>
        <fullName evidence="5">BPTI/Kunitz inhibitor domain-containing protein</fullName>
    </recommendedName>
</protein>
<dbReference type="PANTHER" id="PTHR10083:SF374">
    <property type="entry name" value="BPTI_KUNITZ INHIBITOR DOMAIN-CONTAINING PROTEIN"/>
    <property type="match status" value="1"/>
</dbReference>
<dbReference type="CDD" id="cd00109">
    <property type="entry name" value="Kunitz-type"/>
    <property type="match status" value="1"/>
</dbReference>
<keyword evidence="7" id="KW-1185">Reference proteome</keyword>
<reference evidence="6 7" key="1">
    <citation type="journal article" date="2018" name="Gigascience">
        <title>Genomes of trombidid mites reveal novel predicted allergens and laterally-transferred genes associated with secondary metabolism.</title>
        <authorList>
            <person name="Dong X."/>
            <person name="Chaisiri K."/>
            <person name="Xia D."/>
            <person name="Armstrong S.D."/>
            <person name="Fang Y."/>
            <person name="Donnelly M.J."/>
            <person name="Kadowaki T."/>
            <person name="McGarry J.W."/>
            <person name="Darby A.C."/>
            <person name="Makepeace B.L."/>
        </authorList>
    </citation>
    <scope>NUCLEOTIDE SEQUENCE [LARGE SCALE GENOMIC DNA]</scope>
    <source>
        <strain evidence="6">UoL-WK</strain>
    </source>
</reference>
<evidence type="ECO:0000313" key="6">
    <source>
        <dbReference type="EMBL" id="RWS13524.1"/>
    </source>
</evidence>
<name>A0A3S3Q403_9ACAR</name>
<dbReference type="GO" id="GO:0005615">
    <property type="term" value="C:extracellular space"/>
    <property type="evidence" value="ECO:0007669"/>
    <property type="project" value="TreeGrafter"/>
</dbReference>
<evidence type="ECO:0000256" key="1">
    <source>
        <dbReference type="ARBA" id="ARBA00022690"/>
    </source>
</evidence>
<feature type="signal peptide" evidence="4">
    <location>
        <begin position="1"/>
        <end position="18"/>
    </location>
</feature>
<organism evidence="6 7">
    <name type="scientific">Dinothrombium tinctorium</name>
    <dbReference type="NCBI Taxonomy" id="1965070"/>
    <lineage>
        <taxon>Eukaryota</taxon>
        <taxon>Metazoa</taxon>
        <taxon>Ecdysozoa</taxon>
        <taxon>Arthropoda</taxon>
        <taxon>Chelicerata</taxon>
        <taxon>Arachnida</taxon>
        <taxon>Acari</taxon>
        <taxon>Acariformes</taxon>
        <taxon>Trombidiformes</taxon>
        <taxon>Prostigmata</taxon>
        <taxon>Anystina</taxon>
        <taxon>Parasitengona</taxon>
        <taxon>Trombidioidea</taxon>
        <taxon>Trombidiidae</taxon>
        <taxon>Dinothrombium</taxon>
    </lineage>
</organism>
<keyword evidence="3" id="KW-1015">Disulfide bond</keyword>
<dbReference type="SUPFAM" id="SSF57362">
    <property type="entry name" value="BPTI-like"/>
    <property type="match status" value="1"/>
</dbReference>
<dbReference type="AlphaFoldDB" id="A0A3S3Q403"/>
<dbReference type="EMBL" id="NCKU01000960">
    <property type="protein sequence ID" value="RWS13524.1"/>
    <property type="molecule type" value="Genomic_DNA"/>
</dbReference>
<dbReference type="GO" id="GO:0004867">
    <property type="term" value="F:serine-type endopeptidase inhibitor activity"/>
    <property type="evidence" value="ECO:0007669"/>
    <property type="project" value="UniProtKB-KW"/>
</dbReference>
<keyword evidence="4" id="KW-0732">Signal</keyword>
<feature type="chain" id="PRO_5018752798" description="BPTI/Kunitz inhibitor domain-containing protein" evidence="4">
    <location>
        <begin position="19"/>
        <end position="91"/>
    </location>
</feature>
<evidence type="ECO:0000313" key="7">
    <source>
        <dbReference type="Proteomes" id="UP000285301"/>
    </source>
</evidence>
<dbReference type="PROSITE" id="PS50279">
    <property type="entry name" value="BPTI_KUNITZ_2"/>
    <property type="match status" value="1"/>
</dbReference>
<dbReference type="SMART" id="SM00131">
    <property type="entry name" value="KU"/>
    <property type="match status" value="1"/>
</dbReference>
<comment type="caution">
    <text evidence="6">The sequence shown here is derived from an EMBL/GenBank/DDBJ whole genome shotgun (WGS) entry which is preliminary data.</text>
</comment>
<keyword evidence="2" id="KW-0722">Serine protease inhibitor</keyword>
<proteinExistence type="predicted"/>
<feature type="domain" description="BPTI/Kunitz inhibitor" evidence="5">
    <location>
        <begin position="37"/>
        <end position="87"/>
    </location>
</feature>
<evidence type="ECO:0000256" key="4">
    <source>
        <dbReference type="SAM" id="SignalP"/>
    </source>
</evidence>
<evidence type="ECO:0000256" key="2">
    <source>
        <dbReference type="ARBA" id="ARBA00022900"/>
    </source>
</evidence>
<dbReference type="InterPro" id="IPR036880">
    <property type="entry name" value="Kunitz_BPTI_sf"/>
</dbReference>
<dbReference type="OrthoDB" id="4473401at2759"/>
<dbReference type="InterPro" id="IPR002223">
    <property type="entry name" value="Kunitz_BPTI"/>
</dbReference>
<sequence>MKFVLFLAFLSLATIVLSHDHSGDHTHSANDNHQPQCHLTKSVTTCSSAPEAYYYDLTTHKCERYSASECAQNANTFPTKAACDTACGHGH</sequence>
<dbReference type="InterPro" id="IPR050098">
    <property type="entry name" value="TFPI/VKTCI-like"/>
</dbReference>
<dbReference type="Pfam" id="PF00014">
    <property type="entry name" value="Kunitz_BPTI"/>
    <property type="match status" value="1"/>
</dbReference>
<dbReference type="PANTHER" id="PTHR10083">
    <property type="entry name" value="KUNITZ-TYPE PROTEASE INHIBITOR-RELATED"/>
    <property type="match status" value="1"/>
</dbReference>
<keyword evidence="1" id="KW-0646">Protease inhibitor</keyword>
<evidence type="ECO:0000259" key="5">
    <source>
        <dbReference type="PROSITE" id="PS50279"/>
    </source>
</evidence>
<evidence type="ECO:0000256" key="3">
    <source>
        <dbReference type="ARBA" id="ARBA00023157"/>
    </source>
</evidence>
<dbReference type="Gene3D" id="4.10.410.10">
    <property type="entry name" value="Pancreatic trypsin inhibitor Kunitz domain"/>
    <property type="match status" value="1"/>
</dbReference>
<dbReference type="Proteomes" id="UP000285301">
    <property type="component" value="Unassembled WGS sequence"/>
</dbReference>
<accession>A0A3S3Q403</accession>
<gene>
    <name evidence="6" type="ORF">B4U79_17964</name>
</gene>